<dbReference type="PANTHER" id="PTHR14659">
    <property type="entry name" value="ALPHA- AND GAMMA-ADAPTIN-BINDING PROTEIN P34"/>
    <property type="match status" value="1"/>
</dbReference>
<gene>
    <name evidence="1" type="ORF">INT43_008835</name>
</gene>
<dbReference type="PANTHER" id="PTHR14659:SF1">
    <property type="entry name" value="ALPHA- AND GAMMA-ADAPTIN-BINDING PROTEIN P34"/>
    <property type="match status" value="1"/>
</dbReference>
<accession>A0A8H7UGW6</accession>
<evidence type="ECO:0000313" key="2">
    <source>
        <dbReference type="Proteomes" id="UP000654370"/>
    </source>
</evidence>
<dbReference type="Gene3D" id="3.40.50.11960">
    <property type="match status" value="1"/>
</dbReference>
<keyword evidence="2" id="KW-1185">Reference proteome</keyword>
<evidence type="ECO:0008006" key="3">
    <source>
        <dbReference type="Google" id="ProtNLM"/>
    </source>
</evidence>
<dbReference type="OrthoDB" id="10261384at2759"/>
<organism evidence="1 2">
    <name type="scientific">Mortierella isabellina</name>
    <name type="common">Filamentous fungus</name>
    <name type="synonym">Umbelopsis isabellina</name>
    <dbReference type="NCBI Taxonomy" id="91625"/>
    <lineage>
        <taxon>Eukaryota</taxon>
        <taxon>Fungi</taxon>
        <taxon>Fungi incertae sedis</taxon>
        <taxon>Mucoromycota</taxon>
        <taxon>Mucoromycotina</taxon>
        <taxon>Umbelopsidomycetes</taxon>
        <taxon>Umbelopsidales</taxon>
        <taxon>Umbelopsidaceae</taxon>
        <taxon>Umbelopsis</taxon>
    </lineage>
</organism>
<name>A0A8H7UGW6_MORIS</name>
<comment type="caution">
    <text evidence="1">The sequence shown here is derived from an EMBL/GenBank/DDBJ whole genome shotgun (WGS) entry which is preliminary data.</text>
</comment>
<sequence length="248" mass="27933">MIPWDIDTKYYTASVDFWLDHIESDAAEAVKAFTDDEAGISEVVDAVILVFRKDEPESFNDIKIWSSFVEKCDLSIRVVLGTCGDLPADYVDTVDEWCSENLFVYVDADEKMDNSEENPMDKTGIPLLLETLEANMWDGLILKSSQAQSSNTGRGYIRCHYDCIQVAHCVLIHYYTDLPSEADIQNMRKQLFGALDDPNDGLDQAFAQIQSLRDMGTTLPDSERRKLAAQVALSFAAQFNDTDKDIND</sequence>
<dbReference type="AlphaFoldDB" id="A0A8H7UGW6"/>
<dbReference type="Proteomes" id="UP000654370">
    <property type="component" value="Unassembled WGS sequence"/>
</dbReference>
<protein>
    <recommendedName>
        <fullName evidence="3">Alpha-and gamma-adaptin-binding protein p34</fullName>
    </recommendedName>
</protein>
<evidence type="ECO:0000313" key="1">
    <source>
        <dbReference type="EMBL" id="KAG2181252.1"/>
    </source>
</evidence>
<proteinExistence type="predicted"/>
<dbReference type="EMBL" id="JAEPQZ010000005">
    <property type="protein sequence ID" value="KAG2181252.1"/>
    <property type="molecule type" value="Genomic_DNA"/>
</dbReference>
<dbReference type="InterPro" id="IPR019341">
    <property type="entry name" value="Alpha/Gamma-adaptin-bd_p34"/>
</dbReference>
<reference evidence="1" key="1">
    <citation type="submission" date="2020-12" db="EMBL/GenBank/DDBJ databases">
        <title>Metabolic potential, ecology and presence of endohyphal bacteria is reflected in genomic diversity of Mucoromycotina.</title>
        <authorList>
            <person name="Muszewska A."/>
            <person name="Okrasinska A."/>
            <person name="Steczkiewicz K."/>
            <person name="Drgas O."/>
            <person name="Orlowska M."/>
            <person name="Perlinska-Lenart U."/>
            <person name="Aleksandrzak-Piekarczyk T."/>
            <person name="Szatraj K."/>
            <person name="Zielenkiewicz U."/>
            <person name="Pilsyk S."/>
            <person name="Malc E."/>
            <person name="Mieczkowski P."/>
            <person name="Kruszewska J.S."/>
            <person name="Biernat P."/>
            <person name="Pawlowska J."/>
        </authorList>
    </citation>
    <scope>NUCLEOTIDE SEQUENCE</scope>
    <source>
        <strain evidence="1">WA0000067209</strain>
    </source>
</reference>
<dbReference type="Pfam" id="PF10199">
    <property type="entry name" value="Adaptin_binding"/>
    <property type="match status" value="1"/>
</dbReference>